<keyword evidence="7" id="KW-1185">Reference proteome</keyword>
<dbReference type="SUPFAM" id="SSF109854">
    <property type="entry name" value="DinB/YfiT-like putative metalloenzymes"/>
    <property type="match status" value="1"/>
</dbReference>
<keyword evidence="2" id="KW-0408">Iron</keyword>
<evidence type="ECO:0000259" key="5">
    <source>
        <dbReference type="Pfam" id="PF12867"/>
    </source>
</evidence>
<dbReference type="InterPro" id="IPR024775">
    <property type="entry name" value="DinB-like"/>
</dbReference>
<dbReference type="InterPro" id="IPR017806">
    <property type="entry name" value="EgtB"/>
</dbReference>
<feature type="domain" description="Sulfatase-modifying factor enzyme-like" evidence="4">
    <location>
        <begin position="196"/>
        <end position="445"/>
    </location>
</feature>
<dbReference type="Pfam" id="PF03781">
    <property type="entry name" value="FGE-sulfatase"/>
    <property type="match status" value="1"/>
</dbReference>
<dbReference type="RefSeq" id="WP_143489905.1">
    <property type="nucleotide sequence ID" value="NZ_VJOY01000018.1"/>
</dbReference>
<dbReference type="OrthoDB" id="9768004at2"/>
<dbReference type="InterPro" id="IPR016187">
    <property type="entry name" value="CTDL_fold"/>
</dbReference>
<dbReference type="NCBIfam" id="TIGR03440">
    <property type="entry name" value="egtB_TIGR03440"/>
    <property type="match status" value="1"/>
</dbReference>
<dbReference type="PANTHER" id="PTHR23150">
    <property type="entry name" value="SULFATASE MODIFYING FACTOR 1, 2"/>
    <property type="match status" value="1"/>
</dbReference>
<dbReference type="InterPro" id="IPR034660">
    <property type="entry name" value="DinB/YfiT-like"/>
</dbReference>
<organism evidence="6 7">
    <name type="scientific">Pseudomonas mangiferae</name>
    <dbReference type="NCBI Taxonomy" id="2593654"/>
    <lineage>
        <taxon>Bacteria</taxon>
        <taxon>Pseudomonadati</taxon>
        <taxon>Pseudomonadota</taxon>
        <taxon>Gammaproteobacteria</taxon>
        <taxon>Pseudomonadales</taxon>
        <taxon>Pseudomonadaceae</taxon>
        <taxon>Pseudomonas</taxon>
    </lineage>
</organism>
<evidence type="ECO:0000313" key="7">
    <source>
        <dbReference type="Proteomes" id="UP000315235"/>
    </source>
</evidence>
<feature type="domain" description="DinB-like" evidence="5">
    <location>
        <begin position="21"/>
        <end position="154"/>
    </location>
</feature>
<keyword evidence="1" id="KW-0560">Oxidoreductase</keyword>
<protein>
    <submittedName>
        <fullName evidence="6">Ergothioneine biosynthesis protein EgtB</fullName>
    </submittedName>
</protein>
<evidence type="ECO:0000256" key="2">
    <source>
        <dbReference type="ARBA" id="ARBA00023004"/>
    </source>
</evidence>
<evidence type="ECO:0000256" key="3">
    <source>
        <dbReference type="ARBA" id="ARBA00037882"/>
    </source>
</evidence>
<dbReference type="InterPro" id="IPR051043">
    <property type="entry name" value="Sulfatase_Mod_Factor_Kinase"/>
</dbReference>
<comment type="pathway">
    <text evidence="3">Amino-acid biosynthesis; ergothioneine biosynthesis.</text>
</comment>
<evidence type="ECO:0000256" key="1">
    <source>
        <dbReference type="ARBA" id="ARBA00023002"/>
    </source>
</evidence>
<dbReference type="InterPro" id="IPR042095">
    <property type="entry name" value="SUMF_sf"/>
</dbReference>
<dbReference type="PANTHER" id="PTHR23150:SF36">
    <property type="entry name" value="HERCYNINE OXYGENASE"/>
    <property type="match status" value="1"/>
</dbReference>
<dbReference type="InterPro" id="IPR005532">
    <property type="entry name" value="SUMF_dom"/>
</dbReference>
<dbReference type="SUPFAM" id="SSF56436">
    <property type="entry name" value="C-type lectin-like"/>
    <property type="match status" value="1"/>
</dbReference>
<dbReference type="AlphaFoldDB" id="A0A553GUM7"/>
<evidence type="ECO:0000259" key="4">
    <source>
        <dbReference type="Pfam" id="PF03781"/>
    </source>
</evidence>
<gene>
    <name evidence="6" type="ORF">FM069_18775</name>
</gene>
<reference evidence="6 7" key="1">
    <citation type="submission" date="2019-07" db="EMBL/GenBank/DDBJ databases">
        <title>Pseudomonas mangiferae sp. nov., isolated from bark of mango tree in Thailand.</title>
        <authorList>
            <person name="Srisuk N."/>
            <person name="Anurat P."/>
        </authorList>
    </citation>
    <scope>NUCLEOTIDE SEQUENCE [LARGE SCALE GENOMIC DNA]</scope>
    <source>
        <strain evidence="6 7">DMKU_BBB3-04</strain>
    </source>
</reference>
<comment type="caution">
    <text evidence="6">The sequence shown here is derived from an EMBL/GenBank/DDBJ whole genome shotgun (WGS) entry which is preliminary data.</text>
</comment>
<evidence type="ECO:0000313" key="6">
    <source>
        <dbReference type="EMBL" id="TRX73220.1"/>
    </source>
</evidence>
<dbReference type="Pfam" id="PF12867">
    <property type="entry name" value="DinB_2"/>
    <property type="match status" value="1"/>
</dbReference>
<dbReference type="GO" id="GO:0052699">
    <property type="term" value="P:ergothioneine biosynthetic process"/>
    <property type="evidence" value="ECO:0007669"/>
    <property type="project" value="InterPro"/>
</dbReference>
<name>A0A553GUM7_9PSED</name>
<accession>A0A553GUM7</accession>
<dbReference type="Gene3D" id="3.90.1580.10">
    <property type="entry name" value="paralog of FGE (formylglycine-generating enzyme)"/>
    <property type="match status" value="1"/>
</dbReference>
<sequence>MPHPALDTGFAAIPDTLLARYRQVRHASERICAPLQTEDYVIQSMPDVSPPKWHLAHVSWFFEAFLLTPFLKGYRTPDRAYDTLFNSYYQTHGVPFPRAARGLLARPTVEQVYAYRAHIDRAMEALLGDPPAGAGDEIARRVELGLQHEQQHQELLLMDIKHIFVQNPLDPVYRRDLQVSAPGTEAPLRWQAYTSGVRSIGHDGDAFAFDCERPRHRVFVDDFRLASRPVNNGEYLAFIEDGGYRRSDLWLADGWALINQQGWQAPLYWRRDGDAWYEFTLGGLRPLDRLAPVCHLSFYEAEAYATWAGARLPSEAEWEVAAQEATARDLALGDTAGRDTPARGTSARGHFVEADCLQPMAGHAPARGPGQLFGDVWEWTGSAYRPYPGFRPLEGSLGEYNGKFMSGQMVLRGGCCVTPADHIRATYRNFFYPAMRWQFSGLRLAQEA</sequence>
<dbReference type="EMBL" id="VJOY01000018">
    <property type="protein sequence ID" value="TRX73220.1"/>
    <property type="molecule type" value="Genomic_DNA"/>
</dbReference>
<proteinExistence type="predicted"/>
<dbReference type="Proteomes" id="UP000315235">
    <property type="component" value="Unassembled WGS sequence"/>
</dbReference>